<evidence type="ECO:0000256" key="1">
    <source>
        <dbReference type="ARBA" id="ARBA00006484"/>
    </source>
</evidence>
<sequence>MLSKRLVRRPQSAAVSSSGRFRTHFRTARKAGRSVAQSFKGRVAVVTGSSRGIGLGIARELVARGAKVCLTARGPEPLAEAVRELGGPDHAIAVAGRADDPAHQDETVTRTLEAFGRLDHLVNNTGINPVYGPVLTTDEEAAAKILAVNVLAPLAWTRRVHAAWMGEHGGSIVNVASVAGIRASLGIGMYGVSKAALIRLTTELGAELGPQGIRVNAVAPAIVKTKFAEALFEGREEKVAAKYPLGRLGVPEDIAGAVAFLLSPDADWITGQTLVLDGGVTLGGGM</sequence>
<keyword evidence="5" id="KW-1185">Reference proteome</keyword>
<evidence type="ECO:0000313" key="4">
    <source>
        <dbReference type="EMBL" id="MQS10919.1"/>
    </source>
</evidence>
<name>A0A6N7KK18_9ACTN</name>
<dbReference type="FunFam" id="3.40.50.720:FF:000084">
    <property type="entry name" value="Short-chain dehydrogenase reductase"/>
    <property type="match status" value="1"/>
</dbReference>
<dbReference type="PRINTS" id="PR00081">
    <property type="entry name" value="GDHRDH"/>
</dbReference>
<comment type="caution">
    <text evidence="4">The sequence shown here is derived from an EMBL/GenBank/DDBJ whole genome shotgun (WGS) entry which is preliminary data.</text>
</comment>
<reference evidence="4 5" key="1">
    <citation type="submission" date="2019-09" db="EMBL/GenBank/DDBJ databases">
        <title>Genome Sequences of Streptomyces kaniharaensis ATCC 21070.</title>
        <authorList>
            <person name="Zhu W."/>
            <person name="De Crecy-Lagard V."/>
            <person name="Richards N.G."/>
        </authorList>
    </citation>
    <scope>NUCLEOTIDE SEQUENCE [LARGE SCALE GENOMIC DNA]</scope>
    <source>
        <strain evidence="4 5">SF-557</strain>
    </source>
</reference>
<dbReference type="Gene3D" id="3.40.50.720">
    <property type="entry name" value="NAD(P)-binding Rossmann-like Domain"/>
    <property type="match status" value="1"/>
</dbReference>
<dbReference type="AlphaFoldDB" id="A0A6N7KK18"/>
<dbReference type="SUPFAM" id="SSF51735">
    <property type="entry name" value="NAD(P)-binding Rossmann-fold domains"/>
    <property type="match status" value="1"/>
</dbReference>
<organism evidence="4 5">
    <name type="scientific">Streptomyces kaniharaensis</name>
    <dbReference type="NCBI Taxonomy" id="212423"/>
    <lineage>
        <taxon>Bacteria</taxon>
        <taxon>Bacillati</taxon>
        <taxon>Actinomycetota</taxon>
        <taxon>Actinomycetes</taxon>
        <taxon>Kitasatosporales</taxon>
        <taxon>Streptomycetaceae</taxon>
        <taxon>Streptomyces</taxon>
    </lineage>
</organism>
<dbReference type="CDD" id="cd05233">
    <property type="entry name" value="SDR_c"/>
    <property type="match status" value="1"/>
</dbReference>
<dbReference type="PANTHER" id="PTHR43943:SF2">
    <property type="entry name" value="DEHYDROGENASE_REDUCTASE 4"/>
    <property type="match status" value="1"/>
</dbReference>
<dbReference type="Pfam" id="PF13561">
    <property type="entry name" value="adh_short_C2"/>
    <property type="match status" value="1"/>
</dbReference>
<dbReference type="OrthoDB" id="9789398at2"/>
<protein>
    <submittedName>
        <fullName evidence="4">SDR family oxidoreductase</fullName>
    </submittedName>
</protein>
<dbReference type="PRINTS" id="PR00080">
    <property type="entry name" value="SDRFAMILY"/>
</dbReference>
<evidence type="ECO:0000256" key="3">
    <source>
        <dbReference type="SAM" id="MobiDB-lite"/>
    </source>
</evidence>
<dbReference type="EMBL" id="WBOF01000001">
    <property type="protein sequence ID" value="MQS10919.1"/>
    <property type="molecule type" value="Genomic_DNA"/>
</dbReference>
<evidence type="ECO:0000313" key="5">
    <source>
        <dbReference type="Proteomes" id="UP000450000"/>
    </source>
</evidence>
<keyword evidence="2" id="KW-0560">Oxidoreductase</keyword>
<gene>
    <name evidence="4" type="ORF">F7Q99_01140</name>
</gene>
<dbReference type="GO" id="GO:0016491">
    <property type="term" value="F:oxidoreductase activity"/>
    <property type="evidence" value="ECO:0007669"/>
    <property type="project" value="UniProtKB-KW"/>
</dbReference>
<proteinExistence type="inferred from homology"/>
<evidence type="ECO:0000256" key="2">
    <source>
        <dbReference type="ARBA" id="ARBA00023002"/>
    </source>
</evidence>
<accession>A0A6N7KK18</accession>
<dbReference type="PANTHER" id="PTHR43943">
    <property type="entry name" value="DEHYDROGENASE/REDUCTASE (SDR FAMILY) MEMBER 4"/>
    <property type="match status" value="1"/>
</dbReference>
<dbReference type="PROSITE" id="PS00061">
    <property type="entry name" value="ADH_SHORT"/>
    <property type="match status" value="1"/>
</dbReference>
<comment type="similarity">
    <text evidence="1">Belongs to the short-chain dehydrogenases/reductases (SDR) family.</text>
</comment>
<dbReference type="InterPro" id="IPR020904">
    <property type="entry name" value="Sc_DH/Rdtase_CS"/>
</dbReference>
<dbReference type="NCBIfam" id="NF005559">
    <property type="entry name" value="PRK07231.1"/>
    <property type="match status" value="1"/>
</dbReference>
<feature type="region of interest" description="Disordered" evidence="3">
    <location>
        <begin position="1"/>
        <end position="20"/>
    </location>
</feature>
<dbReference type="InterPro" id="IPR036291">
    <property type="entry name" value="NAD(P)-bd_dom_sf"/>
</dbReference>
<dbReference type="Proteomes" id="UP000450000">
    <property type="component" value="Unassembled WGS sequence"/>
</dbReference>
<dbReference type="InterPro" id="IPR002347">
    <property type="entry name" value="SDR_fam"/>
</dbReference>